<organism evidence="1 2">
    <name type="scientific">Zootermopsis nevadensis</name>
    <name type="common">Dampwood termite</name>
    <dbReference type="NCBI Taxonomy" id="136037"/>
    <lineage>
        <taxon>Eukaryota</taxon>
        <taxon>Metazoa</taxon>
        <taxon>Ecdysozoa</taxon>
        <taxon>Arthropoda</taxon>
        <taxon>Hexapoda</taxon>
        <taxon>Insecta</taxon>
        <taxon>Pterygota</taxon>
        <taxon>Neoptera</taxon>
        <taxon>Polyneoptera</taxon>
        <taxon>Dictyoptera</taxon>
        <taxon>Blattodea</taxon>
        <taxon>Blattoidea</taxon>
        <taxon>Termitoidae</taxon>
        <taxon>Termopsidae</taxon>
        <taxon>Zootermopsis</taxon>
    </lineage>
</organism>
<gene>
    <name evidence="1" type="ORF">L798_14837</name>
</gene>
<dbReference type="EMBL" id="KK853134">
    <property type="protein sequence ID" value="KDR10855.1"/>
    <property type="molecule type" value="Genomic_DNA"/>
</dbReference>
<reference evidence="1 2" key="1">
    <citation type="journal article" date="2014" name="Nat. Commun.">
        <title>Molecular traces of alternative social organization in a termite genome.</title>
        <authorList>
            <person name="Terrapon N."/>
            <person name="Li C."/>
            <person name="Robertson H.M."/>
            <person name="Ji L."/>
            <person name="Meng X."/>
            <person name="Booth W."/>
            <person name="Chen Z."/>
            <person name="Childers C.P."/>
            <person name="Glastad K.M."/>
            <person name="Gokhale K."/>
            <person name="Gowin J."/>
            <person name="Gronenberg W."/>
            <person name="Hermansen R.A."/>
            <person name="Hu H."/>
            <person name="Hunt B.G."/>
            <person name="Huylmans A.K."/>
            <person name="Khalil S.M."/>
            <person name="Mitchell R.D."/>
            <person name="Munoz-Torres M.C."/>
            <person name="Mustard J.A."/>
            <person name="Pan H."/>
            <person name="Reese J.T."/>
            <person name="Scharf M.E."/>
            <person name="Sun F."/>
            <person name="Vogel H."/>
            <person name="Xiao J."/>
            <person name="Yang W."/>
            <person name="Yang Z."/>
            <person name="Yang Z."/>
            <person name="Zhou J."/>
            <person name="Zhu J."/>
            <person name="Brent C.S."/>
            <person name="Elsik C.G."/>
            <person name="Goodisman M.A."/>
            <person name="Liberles D.A."/>
            <person name="Roe R.M."/>
            <person name="Vargo E.L."/>
            <person name="Vilcinskas A."/>
            <person name="Wang J."/>
            <person name="Bornberg-Bauer E."/>
            <person name="Korb J."/>
            <person name="Zhang G."/>
            <person name="Liebig J."/>
        </authorList>
    </citation>
    <scope>NUCLEOTIDE SEQUENCE [LARGE SCALE GENOMIC DNA]</scope>
    <source>
        <tissue evidence="1">Whole organism</tissue>
    </source>
</reference>
<name>A0A067QQJ2_ZOONE</name>
<dbReference type="InParanoid" id="A0A067QQJ2"/>
<evidence type="ECO:0000313" key="1">
    <source>
        <dbReference type="EMBL" id="KDR10855.1"/>
    </source>
</evidence>
<protein>
    <submittedName>
        <fullName evidence="1">Uncharacterized protein</fullName>
    </submittedName>
</protein>
<sequence length="75" mass="8136">MSVQSNWFVRQLSNTVSSLYSAPASLVHVRASDISSPEQSPQANSQLNTHLWAVPVDHYCQDDTSLSSSSSSSSH</sequence>
<accession>A0A067QQJ2</accession>
<dbReference type="AlphaFoldDB" id="A0A067QQJ2"/>
<proteinExistence type="predicted"/>
<dbReference type="Proteomes" id="UP000027135">
    <property type="component" value="Unassembled WGS sequence"/>
</dbReference>
<keyword evidence="2" id="KW-1185">Reference proteome</keyword>
<evidence type="ECO:0000313" key="2">
    <source>
        <dbReference type="Proteomes" id="UP000027135"/>
    </source>
</evidence>